<accession>A0A8C1FY27</accession>
<dbReference type="Proteomes" id="UP001108240">
    <property type="component" value="Unplaced"/>
</dbReference>
<dbReference type="PROSITE" id="PS50878">
    <property type="entry name" value="RT_POL"/>
    <property type="match status" value="1"/>
</dbReference>
<proteinExistence type="predicted"/>
<dbReference type="AlphaFoldDB" id="A0A8C1FY27"/>
<dbReference type="InterPro" id="IPR000477">
    <property type="entry name" value="RT_dom"/>
</dbReference>
<dbReference type="OMA" id="IRSWMAS"/>
<dbReference type="Ensembl" id="ENSCCRT00000103370.2">
    <property type="protein sequence ID" value="ENSCCRP00000095250.2"/>
    <property type="gene ID" value="ENSCCRG00000051399.2"/>
</dbReference>
<dbReference type="SUPFAM" id="SSF56672">
    <property type="entry name" value="DNA/RNA polymerases"/>
    <property type="match status" value="1"/>
</dbReference>
<evidence type="ECO:0000313" key="2">
    <source>
        <dbReference type="Ensembl" id="ENSCCRP00000095250.2"/>
    </source>
</evidence>
<reference evidence="2" key="2">
    <citation type="submission" date="2025-09" db="UniProtKB">
        <authorList>
            <consortium name="Ensembl"/>
        </authorList>
    </citation>
    <scope>IDENTIFICATION</scope>
</reference>
<dbReference type="CDD" id="cd01650">
    <property type="entry name" value="RT_nLTR_like"/>
    <property type="match status" value="1"/>
</dbReference>
<reference evidence="2" key="1">
    <citation type="submission" date="2025-08" db="UniProtKB">
        <authorList>
            <consortium name="Ensembl"/>
        </authorList>
    </citation>
    <scope>IDENTIFICATION</scope>
</reference>
<protein>
    <recommendedName>
        <fullName evidence="1">Reverse transcriptase domain-containing protein</fullName>
    </recommendedName>
</protein>
<dbReference type="Pfam" id="PF00078">
    <property type="entry name" value="RVT_1"/>
    <property type="match status" value="1"/>
</dbReference>
<sequence>MLDPIPSKLLKEVLPEVIDPLLTIINSSLLLGYVPKSFKLAVIKPLIKKPQLDPKELVNYRPISNLPFLSKILEKVVSSQLYSFLEKNGICEDFQSGFRPYHSTETALLRVTNDLLLSSDRGCISLLVLLDLSAAFDTIDHTILLHRLEHFVGINGSALAWFKSYLYDRHQFVAVNEEVSYHSQVQYGVPQGSVLGPLLFTLYMLPLGDIIRKHGVSFHCYADDTQLYISSRPGETYQFEKLTECIVDIKNWMTSNFLLLNSEKTEVLIIGPKNSACNNLELLTRTRKYDHISPVLSTLHWIPIKHCIDFKILLITYKALNGLAPQYLNELLLHYSLPHPLTLLQPGIELLVSSGQRRTGPPD</sequence>
<keyword evidence="3" id="KW-1185">Reference proteome</keyword>
<evidence type="ECO:0000259" key="1">
    <source>
        <dbReference type="PROSITE" id="PS50878"/>
    </source>
</evidence>
<dbReference type="GeneTree" id="ENSGT01140000282554"/>
<organism evidence="2 3">
    <name type="scientific">Cyprinus carpio carpio</name>
    <dbReference type="NCBI Taxonomy" id="630221"/>
    <lineage>
        <taxon>Eukaryota</taxon>
        <taxon>Metazoa</taxon>
        <taxon>Chordata</taxon>
        <taxon>Craniata</taxon>
        <taxon>Vertebrata</taxon>
        <taxon>Euteleostomi</taxon>
        <taxon>Actinopterygii</taxon>
        <taxon>Neopterygii</taxon>
        <taxon>Teleostei</taxon>
        <taxon>Ostariophysi</taxon>
        <taxon>Cypriniformes</taxon>
        <taxon>Cyprinidae</taxon>
        <taxon>Cyprininae</taxon>
        <taxon>Cyprinus</taxon>
    </lineage>
</organism>
<dbReference type="PANTHER" id="PTHR33332">
    <property type="entry name" value="REVERSE TRANSCRIPTASE DOMAIN-CONTAINING PROTEIN"/>
    <property type="match status" value="1"/>
</dbReference>
<name>A0A8C1FY27_CYPCA</name>
<dbReference type="InterPro" id="IPR043502">
    <property type="entry name" value="DNA/RNA_pol_sf"/>
</dbReference>
<evidence type="ECO:0000313" key="3">
    <source>
        <dbReference type="Proteomes" id="UP001108240"/>
    </source>
</evidence>
<feature type="domain" description="Reverse transcriptase" evidence="1">
    <location>
        <begin position="27"/>
        <end position="306"/>
    </location>
</feature>